<keyword evidence="2" id="KW-0646">Protease inhibitor</keyword>
<dbReference type="InterPro" id="IPR050473">
    <property type="entry name" value="A2M/Complement_sys"/>
</dbReference>
<dbReference type="InterPro" id="IPR013783">
    <property type="entry name" value="Ig-like_fold"/>
</dbReference>
<dbReference type="SUPFAM" id="SSF48239">
    <property type="entry name" value="Terpenoid cyclases/Protein prenyltransferases"/>
    <property type="match status" value="1"/>
</dbReference>
<feature type="domain" description="Alpha-macroglobulin receptor-binding" evidence="8">
    <location>
        <begin position="597"/>
        <end position="679"/>
    </location>
</feature>
<dbReference type="Pfam" id="PF07678">
    <property type="entry name" value="TED_complement"/>
    <property type="match status" value="1"/>
</dbReference>
<dbReference type="InterPro" id="IPR009048">
    <property type="entry name" value="A-macroglobulin_rcpt-bd"/>
</dbReference>
<dbReference type="InterPro" id="IPR014756">
    <property type="entry name" value="Ig_E-set"/>
</dbReference>
<evidence type="ECO:0000256" key="3">
    <source>
        <dbReference type="ARBA" id="ARBA00022729"/>
    </source>
</evidence>
<feature type="domain" description="Alpha-2-macroglobulin" evidence="7">
    <location>
        <begin position="2"/>
        <end position="91"/>
    </location>
</feature>
<evidence type="ECO:0000256" key="1">
    <source>
        <dbReference type="ARBA" id="ARBA00010952"/>
    </source>
</evidence>
<dbReference type="PROSITE" id="PS00477">
    <property type="entry name" value="ALPHA_2_MACROGLOBULIN"/>
    <property type="match status" value="1"/>
</dbReference>
<dbReference type="InterPro" id="IPR036595">
    <property type="entry name" value="A-macroglobulin_rcpt-bd_sf"/>
</dbReference>
<evidence type="ECO:0000259" key="8">
    <source>
        <dbReference type="SMART" id="SM01361"/>
    </source>
</evidence>
<sequence length="679" mass="74422">MSLKENIRNSDGHARFSAKAPDTITSWIASAFAINKDSGLGISSSSAKLKVFRPFFISLNLPYSVVRNEEVVIQVNIFNYLSQDMNVLVTLEKNTDFKNIIVKDSSGKQLHTTPQTVKIKGGEAASVYFPIVPVKIGKIDLSVKAQSSVAADGVKRKLLVEPEGVAKDYNVPVIIDLTKNNSFERLINITFPSSVVAGSERVRITAIGDFMGPTITGLDSLLRMPTGCGEQTMIGFAPDVFVSNYLKASGQLEDSVKNKAIRFMQKGYQRELTFQHTDGSFSAFGESDYSGSMLTAFVVKTFHQAKKHVLIDDSTILKALDWIMYRQTPDGSFYEPGNVVHSQLKGGSGTGIGLTAFVTIALVENKDLYGAIVSRLQTAINKAQSYLESKLLTIKDTYTLAITSYALALTGSNSSKIAYNDLESAAIFMEQNTGKLIKTIVTCIGIHQSNKQQLLTSKLLHMRYSTTPITKTIHQDTVLALQALSEFTELGFLGGGENSLTGLNISININGDTIKHQFSLGKQNALVLQSVEPKPAPSFVNISATGSGFGLVEVSAFFNVEQELKQPRFSMNVTLLEEKLNRLTLRTCTRYLMTGASGMTVLELGIPTGFELDSESVIEVSTLKRTETVDRKVIFYFDKITQTETCLTLSVTRTDLVAKSQPVPVRVYDYYSPEIALSF</sequence>
<dbReference type="SMART" id="SM01360">
    <property type="entry name" value="A2M"/>
    <property type="match status" value="1"/>
</dbReference>
<dbReference type="Gene3D" id="2.60.40.10">
    <property type="entry name" value="Immunoglobulins"/>
    <property type="match status" value="1"/>
</dbReference>
<dbReference type="Gene3D" id="2.20.130.20">
    <property type="match status" value="1"/>
</dbReference>
<dbReference type="SMART" id="SM01419">
    <property type="entry name" value="Thiol-ester_cl"/>
    <property type="match status" value="1"/>
</dbReference>
<dbReference type="EMBL" id="JARBDR010000846">
    <property type="protein sequence ID" value="KAJ8305165.1"/>
    <property type="molecule type" value="Genomic_DNA"/>
</dbReference>
<dbReference type="Gene3D" id="2.60.120.1540">
    <property type="match status" value="1"/>
</dbReference>
<gene>
    <name evidence="9" type="ORF">KUTeg_017300</name>
</gene>
<comment type="caution">
    <text evidence="9">The sequence shown here is derived from an EMBL/GenBank/DDBJ whole genome shotgun (WGS) entry which is preliminary data.</text>
</comment>
<keyword evidence="5" id="KW-0882">Thioester bond</keyword>
<reference evidence="9 10" key="1">
    <citation type="submission" date="2022-12" db="EMBL/GenBank/DDBJ databases">
        <title>Chromosome-level genome of Tegillarca granosa.</title>
        <authorList>
            <person name="Kim J."/>
        </authorList>
    </citation>
    <scope>NUCLEOTIDE SEQUENCE [LARGE SCALE GENOMIC DNA]</scope>
    <source>
        <strain evidence="9">Teg-2019</strain>
        <tissue evidence="9">Adductor muscle</tissue>
    </source>
</reference>
<proteinExistence type="inferred from homology"/>
<evidence type="ECO:0000313" key="9">
    <source>
        <dbReference type="EMBL" id="KAJ8305165.1"/>
    </source>
</evidence>
<name>A0ABQ9EIZ8_TEGGR</name>
<dbReference type="PANTHER" id="PTHR11412">
    <property type="entry name" value="MACROGLOBULIN / COMPLEMENT"/>
    <property type="match status" value="1"/>
</dbReference>
<dbReference type="InterPro" id="IPR008930">
    <property type="entry name" value="Terpenoid_cyclase/PrenylTrfase"/>
</dbReference>
<dbReference type="SUPFAM" id="SSF49410">
    <property type="entry name" value="Alpha-macroglobulin receptor domain"/>
    <property type="match status" value="1"/>
</dbReference>
<dbReference type="Pfam" id="PF00207">
    <property type="entry name" value="A2M"/>
    <property type="match status" value="1"/>
</dbReference>
<dbReference type="Gene3D" id="2.60.40.690">
    <property type="entry name" value="Alpha-macroglobulin, receptor-binding domain"/>
    <property type="match status" value="1"/>
</dbReference>
<evidence type="ECO:0000256" key="5">
    <source>
        <dbReference type="ARBA" id="ARBA00022966"/>
    </source>
</evidence>
<accession>A0ABQ9EIZ8</accession>
<dbReference type="InterPro" id="IPR047565">
    <property type="entry name" value="Alpha-macroglob_thiol-ester_cl"/>
</dbReference>
<dbReference type="Gene3D" id="1.50.10.20">
    <property type="match status" value="1"/>
</dbReference>
<dbReference type="Proteomes" id="UP001217089">
    <property type="component" value="Unassembled WGS sequence"/>
</dbReference>
<keyword evidence="3" id="KW-0732">Signal</keyword>
<protein>
    <submittedName>
        <fullName evidence="9">Uncharacterized protein</fullName>
    </submittedName>
</protein>
<evidence type="ECO:0000256" key="2">
    <source>
        <dbReference type="ARBA" id="ARBA00022690"/>
    </source>
</evidence>
<dbReference type="SMART" id="SM01361">
    <property type="entry name" value="A2M_recep"/>
    <property type="match status" value="1"/>
</dbReference>
<dbReference type="SUPFAM" id="SSF81296">
    <property type="entry name" value="E set domains"/>
    <property type="match status" value="1"/>
</dbReference>
<evidence type="ECO:0000256" key="4">
    <source>
        <dbReference type="ARBA" id="ARBA00022900"/>
    </source>
</evidence>
<evidence type="ECO:0000313" key="10">
    <source>
        <dbReference type="Proteomes" id="UP001217089"/>
    </source>
</evidence>
<evidence type="ECO:0000259" key="7">
    <source>
        <dbReference type="SMART" id="SM01360"/>
    </source>
</evidence>
<dbReference type="InterPro" id="IPR011626">
    <property type="entry name" value="Alpha-macroglobulin_TED"/>
</dbReference>
<keyword evidence="6" id="KW-1015">Disulfide bond</keyword>
<keyword evidence="4" id="KW-0722">Serine protease inhibitor</keyword>
<evidence type="ECO:0000256" key="6">
    <source>
        <dbReference type="ARBA" id="ARBA00023157"/>
    </source>
</evidence>
<dbReference type="InterPro" id="IPR019742">
    <property type="entry name" value="MacrogloblnA2_CS"/>
</dbReference>
<dbReference type="InterPro" id="IPR001599">
    <property type="entry name" value="Macroglobln_a2"/>
</dbReference>
<comment type="similarity">
    <text evidence="1">Belongs to the protease inhibitor I39 (alpha-2-macroglobulin) family.</text>
</comment>
<dbReference type="Pfam" id="PF07677">
    <property type="entry name" value="A2M_recep"/>
    <property type="match status" value="1"/>
</dbReference>
<dbReference type="PANTHER" id="PTHR11412:SF136">
    <property type="entry name" value="CD109 ANTIGEN"/>
    <property type="match status" value="1"/>
</dbReference>
<keyword evidence="10" id="KW-1185">Reference proteome</keyword>
<organism evidence="9 10">
    <name type="scientific">Tegillarca granosa</name>
    <name type="common">Malaysian cockle</name>
    <name type="synonym">Anadara granosa</name>
    <dbReference type="NCBI Taxonomy" id="220873"/>
    <lineage>
        <taxon>Eukaryota</taxon>
        <taxon>Metazoa</taxon>
        <taxon>Spiralia</taxon>
        <taxon>Lophotrochozoa</taxon>
        <taxon>Mollusca</taxon>
        <taxon>Bivalvia</taxon>
        <taxon>Autobranchia</taxon>
        <taxon>Pteriomorphia</taxon>
        <taxon>Arcoida</taxon>
        <taxon>Arcoidea</taxon>
        <taxon>Arcidae</taxon>
        <taxon>Tegillarca</taxon>
    </lineage>
</organism>